<reference evidence="2" key="1">
    <citation type="journal article" date="2020" name="Cell">
        <title>Large-Scale Comparative Analyses of Tick Genomes Elucidate Their Genetic Diversity and Vector Capacities.</title>
        <authorList>
            <consortium name="Tick Genome and Microbiome Consortium (TIGMIC)"/>
            <person name="Jia N."/>
            <person name="Wang J."/>
            <person name="Shi W."/>
            <person name="Du L."/>
            <person name="Sun Y."/>
            <person name="Zhan W."/>
            <person name="Jiang J.F."/>
            <person name="Wang Q."/>
            <person name="Zhang B."/>
            <person name="Ji P."/>
            <person name="Bell-Sakyi L."/>
            <person name="Cui X.M."/>
            <person name="Yuan T.T."/>
            <person name="Jiang B.G."/>
            <person name="Yang W.F."/>
            <person name="Lam T.T."/>
            <person name="Chang Q.C."/>
            <person name="Ding S.J."/>
            <person name="Wang X.J."/>
            <person name="Zhu J.G."/>
            <person name="Ruan X.D."/>
            <person name="Zhao L."/>
            <person name="Wei J.T."/>
            <person name="Ye R.Z."/>
            <person name="Que T.C."/>
            <person name="Du C.H."/>
            <person name="Zhou Y.H."/>
            <person name="Cheng J.X."/>
            <person name="Dai P.F."/>
            <person name="Guo W.B."/>
            <person name="Han X.H."/>
            <person name="Huang E.J."/>
            <person name="Li L.F."/>
            <person name="Wei W."/>
            <person name="Gao Y.C."/>
            <person name="Liu J.Z."/>
            <person name="Shao H.Z."/>
            <person name="Wang X."/>
            <person name="Wang C.C."/>
            <person name="Yang T.C."/>
            <person name="Huo Q.B."/>
            <person name="Li W."/>
            <person name="Chen H.Y."/>
            <person name="Chen S.E."/>
            <person name="Zhou L.G."/>
            <person name="Ni X.B."/>
            <person name="Tian J.H."/>
            <person name="Sheng Y."/>
            <person name="Liu T."/>
            <person name="Pan Y.S."/>
            <person name="Xia L.Y."/>
            <person name="Li J."/>
            <person name="Zhao F."/>
            <person name="Cao W.C."/>
        </authorList>
    </citation>
    <scope>NUCLEOTIDE SEQUENCE</scope>
    <source>
        <strain evidence="2">Rmic-2018</strain>
    </source>
</reference>
<dbReference type="InterPro" id="IPR032675">
    <property type="entry name" value="LRR_dom_sf"/>
</dbReference>
<evidence type="ECO:0000256" key="1">
    <source>
        <dbReference type="SAM" id="MobiDB-lite"/>
    </source>
</evidence>
<feature type="region of interest" description="Disordered" evidence="1">
    <location>
        <begin position="501"/>
        <end position="546"/>
    </location>
</feature>
<dbReference type="EMBL" id="JABSTU010000002">
    <property type="protein sequence ID" value="KAH8036996.1"/>
    <property type="molecule type" value="Genomic_DNA"/>
</dbReference>
<feature type="region of interest" description="Disordered" evidence="1">
    <location>
        <begin position="1"/>
        <end position="24"/>
    </location>
</feature>
<evidence type="ECO:0000313" key="3">
    <source>
        <dbReference type="Proteomes" id="UP000821866"/>
    </source>
</evidence>
<organism evidence="2 3">
    <name type="scientific">Rhipicephalus microplus</name>
    <name type="common">Cattle tick</name>
    <name type="synonym">Boophilus microplus</name>
    <dbReference type="NCBI Taxonomy" id="6941"/>
    <lineage>
        <taxon>Eukaryota</taxon>
        <taxon>Metazoa</taxon>
        <taxon>Ecdysozoa</taxon>
        <taxon>Arthropoda</taxon>
        <taxon>Chelicerata</taxon>
        <taxon>Arachnida</taxon>
        <taxon>Acari</taxon>
        <taxon>Parasitiformes</taxon>
        <taxon>Ixodida</taxon>
        <taxon>Ixodoidea</taxon>
        <taxon>Ixodidae</taxon>
        <taxon>Rhipicephalinae</taxon>
        <taxon>Rhipicephalus</taxon>
        <taxon>Boophilus</taxon>
    </lineage>
</organism>
<dbReference type="SUPFAM" id="SSF52047">
    <property type="entry name" value="RNI-like"/>
    <property type="match status" value="1"/>
</dbReference>
<dbReference type="AlphaFoldDB" id="A0A9J6ES22"/>
<name>A0A9J6ES22_RHIMP</name>
<comment type="caution">
    <text evidence="2">The sequence shown here is derived from an EMBL/GenBank/DDBJ whole genome shotgun (WGS) entry which is preliminary data.</text>
</comment>
<protein>
    <submittedName>
        <fullName evidence="2">Uncharacterized protein</fullName>
    </submittedName>
</protein>
<gene>
    <name evidence="2" type="ORF">HPB51_008044</name>
</gene>
<dbReference type="Gene3D" id="3.80.10.10">
    <property type="entry name" value="Ribonuclease Inhibitor"/>
    <property type="match status" value="1"/>
</dbReference>
<sequence length="546" mass="61324">MRREKMARTGYPDSEKHESSGSETCHLDDLEGIKAWRGVVAIEQSTQHEDAGQQACYPPERVSTWNKLLWGAQLELRCTIRGLSLVSLSQTFLRQTEQQVRRATTLVEKLLSVPYCLTALDIDTDSFKGSEGRFCDALCGNCFIRFLKINITTFALRKDIFSTITSLPNLTEVESTTNCWCPVQFSAALAKLLRTSQKLRVLRIPKLHMNGTCALIFLPSLVANFTLEELSVHSSAISEGRPEHRRSFAKFLASAKALKKLTIGAQNEVRQLSLKWVLEGLLRNTSLSEITLEDYIVDASSAELMTMVLRHNYSLRVLNIPSLTYDACMRRVGESTTPSQADFSTWLPALAANETLEAVTLPLKIWEPEQWEDLFGILSARRRPLKLTIKGHCSERYLWEKLCRCTSKDRDGGASFFRHLSLHIAETRNDRLQGIFQSSLILLSGLLRRSVPNVSTTAISYSRDHCTPGGMHFRRVQDHQRRYCSLHCDNVCAEGASPNDMAASDVPSSSTDWLGGHPGITSTEHERERARHHHAVHGPTRNTAIG</sequence>
<accession>A0A9J6ES22</accession>
<dbReference type="Proteomes" id="UP000821866">
    <property type="component" value="Chromosome 10"/>
</dbReference>
<keyword evidence="3" id="KW-1185">Reference proteome</keyword>
<evidence type="ECO:0000313" key="2">
    <source>
        <dbReference type="EMBL" id="KAH8036996.1"/>
    </source>
</evidence>
<proteinExistence type="predicted"/>
<reference evidence="2" key="2">
    <citation type="submission" date="2021-09" db="EMBL/GenBank/DDBJ databases">
        <authorList>
            <person name="Jia N."/>
            <person name="Wang J."/>
            <person name="Shi W."/>
            <person name="Du L."/>
            <person name="Sun Y."/>
            <person name="Zhan W."/>
            <person name="Jiang J."/>
            <person name="Wang Q."/>
            <person name="Zhang B."/>
            <person name="Ji P."/>
            <person name="Sakyi L.B."/>
            <person name="Cui X."/>
            <person name="Yuan T."/>
            <person name="Jiang B."/>
            <person name="Yang W."/>
            <person name="Lam T.T.-Y."/>
            <person name="Chang Q."/>
            <person name="Ding S."/>
            <person name="Wang X."/>
            <person name="Zhu J."/>
            <person name="Ruan X."/>
            <person name="Zhao L."/>
            <person name="Wei J."/>
            <person name="Que T."/>
            <person name="Du C."/>
            <person name="Cheng J."/>
            <person name="Dai P."/>
            <person name="Han X."/>
            <person name="Huang E."/>
            <person name="Gao Y."/>
            <person name="Liu J."/>
            <person name="Shao H."/>
            <person name="Ye R."/>
            <person name="Li L."/>
            <person name="Wei W."/>
            <person name="Wang X."/>
            <person name="Wang C."/>
            <person name="Huo Q."/>
            <person name="Li W."/>
            <person name="Guo W."/>
            <person name="Chen H."/>
            <person name="Chen S."/>
            <person name="Zhou L."/>
            <person name="Zhou L."/>
            <person name="Ni X."/>
            <person name="Tian J."/>
            <person name="Zhou Y."/>
            <person name="Sheng Y."/>
            <person name="Liu T."/>
            <person name="Pan Y."/>
            <person name="Xia L."/>
            <person name="Li J."/>
            <person name="Zhao F."/>
            <person name="Cao W."/>
        </authorList>
    </citation>
    <scope>NUCLEOTIDE SEQUENCE</scope>
    <source>
        <strain evidence="2">Rmic-2018</strain>
        <tissue evidence="2">Larvae</tissue>
    </source>
</reference>